<name>A0ABQ0JV14_9BACT</name>
<evidence type="ECO:0000313" key="1">
    <source>
        <dbReference type="EMBL" id="GAN32568.1"/>
    </source>
</evidence>
<proteinExistence type="predicted"/>
<dbReference type="EMBL" id="BAFN01000001">
    <property type="protein sequence ID" value="GAN32568.1"/>
    <property type="molecule type" value="Genomic_DNA"/>
</dbReference>
<sequence>MGAHKFSLVKAYLYPHFCLDAVGCKSPLGKGMKGVVRNLHKLVLMKMGKRRFYTAILLQTKNSLPFW</sequence>
<accession>A0ABQ0JV14</accession>
<reference evidence="2" key="1">
    <citation type="journal article" date="2015" name="Genome Announc.">
        <title>Draft Genome Sequence of an Anaerobic Ammonium-Oxidizing Bacterium, "Candidatus Brocadia sinica".</title>
        <authorList>
            <person name="Oshiki M."/>
            <person name="Shinyako-Hata K."/>
            <person name="Satoh H."/>
            <person name="Okabe S."/>
        </authorList>
    </citation>
    <scope>NUCLEOTIDE SEQUENCE [LARGE SCALE GENOMIC DNA]</scope>
    <source>
        <strain evidence="2">JPN1</strain>
    </source>
</reference>
<organism evidence="1 2">
    <name type="scientific">Candidatus Brocadia sinica JPN1</name>
    <dbReference type="NCBI Taxonomy" id="1197129"/>
    <lineage>
        <taxon>Bacteria</taxon>
        <taxon>Pseudomonadati</taxon>
        <taxon>Planctomycetota</taxon>
        <taxon>Candidatus Brocadiia</taxon>
        <taxon>Candidatus Brocadiales</taxon>
        <taxon>Candidatus Brocadiaceae</taxon>
        <taxon>Candidatus Brocadia</taxon>
    </lineage>
</organism>
<protein>
    <submittedName>
        <fullName evidence="1">Uncharacterized conserved protein</fullName>
    </submittedName>
</protein>
<comment type="caution">
    <text evidence="1">The sequence shown here is derived from an EMBL/GenBank/DDBJ whole genome shotgun (WGS) entry which is preliminary data.</text>
</comment>
<evidence type="ECO:0000313" key="2">
    <source>
        <dbReference type="Proteomes" id="UP000032309"/>
    </source>
</evidence>
<gene>
    <name evidence="1" type="ORF">BROSI_A1083</name>
</gene>
<dbReference type="Proteomes" id="UP000032309">
    <property type="component" value="Unassembled WGS sequence"/>
</dbReference>
<keyword evidence="2" id="KW-1185">Reference proteome</keyword>